<name>A0A562M7A6_9SPHI</name>
<feature type="non-terminal residue" evidence="1">
    <location>
        <position position="1"/>
    </location>
</feature>
<proteinExistence type="predicted"/>
<protein>
    <recommendedName>
        <fullName evidence="3">Helix-turn-helix protein</fullName>
    </recommendedName>
</protein>
<sequence>KAEVIKNLLSSNKFSISEIAELADVTVEFVKQIEAEKAKGK</sequence>
<evidence type="ECO:0008006" key="3">
    <source>
        <dbReference type="Google" id="ProtNLM"/>
    </source>
</evidence>
<dbReference type="EMBL" id="VLKR01000037">
    <property type="protein sequence ID" value="TWI15826.1"/>
    <property type="molecule type" value="Genomic_DNA"/>
</dbReference>
<evidence type="ECO:0000313" key="2">
    <source>
        <dbReference type="Proteomes" id="UP000315908"/>
    </source>
</evidence>
<dbReference type="AlphaFoldDB" id="A0A562M7A6"/>
<reference evidence="1 2" key="1">
    <citation type="journal article" date="2015" name="Stand. Genomic Sci.">
        <title>Genomic Encyclopedia of Bacterial and Archaeal Type Strains, Phase III: the genomes of soil and plant-associated and newly described type strains.</title>
        <authorList>
            <person name="Whitman W.B."/>
            <person name="Woyke T."/>
            <person name="Klenk H.P."/>
            <person name="Zhou Y."/>
            <person name="Lilburn T.G."/>
            <person name="Beck B.J."/>
            <person name="De Vos P."/>
            <person name="Vandamme P."/>
            <person name="Eisen J.A."/>
            <person name="Garrity G."/>
            <person name="Hugenholtz P."/>
            <person name="Kyrpides N.C."/>
        </authorList>
    </citation>
    <scope>NUCLEOTIDE SEQUENCE [LARGE SCALE GENOMIC DNA]</scope>
    <source>
        <strain evidence="1 2">CGMCC 1.6855</strain>
    </source>
</reference>
<gene>
    <name evidence="1" type="ORF">IQ31_04749</name>
</gene>
<accession>A0A562M7A6</accession>
<evidence type="ECO:0000313" key="1">
    <source>
        <dbReference type="EMBL" id="TWI15826.1"/>
    </source>
</evidence>
<comment type="caution">
    <text evidence="1">The sequence shown here is derived from an EMBL/GenBank/DDBJ whole genome shotgun (WGS) entry which is preliminary data.</text>
</comment>
<dbReference type="Proteomes" id="UP000315908">
    <property type="component" value="Unassembled WGS sequence"/>
</dbReference>
<organism evidence="1 2">
    <name type="scientific">Sphingobacterium siyangense</name>
    <dbReference type="NCBI Taxonomy" id="459529"/>
    <lineage>
        <taxon>Bacteria</taxon>
        <taxon>Pseudomonadati</taxon>
        <taxon>Bacteroidota</taxon>
        <taxon>Sphingobacteriia</taxon>
        <taxon>Sphingobacteriales</taxon>
        <taxon>Sphingobacteriaceae</taxon>
        <taxon>Sphingobacterium</taxon>
    </lineage>
</organism>